<dbReference type="Gene3D" id="3.40.50.12780">
    <property type="entry name" value="N-terminal domain of ligase-like"/>
    <property type="match status" value="1"/>
</dbReference>
<keyword evidence="4 7" id="KW-0276">Fatty acid metabolism</keyword>
<dbReference type="PANTHER" id="PTHR43272:SF33">
    <property type="entry name" value="AMP-BINDING DOMAIN-CONTAINING PROTEIN-RELATED"/>
    <property type="match status" value="1"/>
</dbReference>
<dbReference type="EC" id="6.2.1.3" evidence="6 7"/>
<evidence type="ECO:0000256" key="4">
    <source>
        <dbReference type="ARBA" id="ARBA00022832"/>
    </source>
</evidence>
<comment type="similarity">
    <text evidence="1 7">Belongs to the ATP-dependent AMP-binding enzyme family.</text>
</comment>
<dbReference type="CDD" id="cd05927">
    <property type="entry name" value="LC-FACS_euk"/>
    <property type="match status" value="1"/>
</dbReference>
<dbReference type="GO" id="GO:0004467">
    <property type="term" value="F:long-chain fatty acid-CoA ligase activity"/>
    <property type="evidence" value="ECO:0007669"/>
    <property type="project" value="UniProtKB-EC"/>
</dbReference>
<feature type="domain" description="AMP-dependent synthetase/ligase" evidence="8">
    <location>
        <begin position="94"/>
        <end position="507"/>
    </location>
</feature>
<dbReference type="GO" id="GO:0005524">
    <property type="term" value="F:ATP binding"/>
    <property type="evidence" value="ECO:0007669"/>
    <property type="project" value="UniProtKB-KW"/>
</dbReference>
<dbReference type="InterPro" id="IPR045311">
    <property type="entry name" value="LC-FACS_euk"/>
</dbReference>
<protein>
    <recommendedName>
        <fullName evidence="6 7">Long-chain-fatty-acid--CoA ligase</fullName>
        <ecNumber evidence="6 7">6.2.1.3</ecNumber>
    </recommendedName>
</protein>
<evidence type="ECO:0000256" key="7">
    <source>
        <dbReference type="RuleBase" id="RU369030"/>
    </source>
</evidence>
<dbReference type="GO" id="GO:0005783">
    <property type="term" value="C:endoplasmic reticulum"/>
    <property type="evidence" value="ECO:0007669"/>
    <property type="project" value="TreeGrafter"/>
</dbReference>
<sequence>MGKQEIKTQVDPYLGVPILAEEAFKTLRVKAVPVTTPANPLETAVYRSTISPNELLTDFPGRSTQQDIFNHTVKHFPNSPFLGTRYPIVKNGVVTWSEYQFKTYKQIDEERTHFGSGLVHLYDQYVVDKAPQWFLGVFSVNREEWMVSDLGAGAYSIPNVALYDTLGAETTEYIINHAEVPILLASVDKIAQLLALSPKCPTLKVIIVMESLFKDQQSPIPIFKSWGAQLGIKVVSWSEVLDLGKKKPLPYRLPTKDDLYCLSYTSGTTGNPKGAMLTHMNIVAGVRGSCASFKMEPTDVHVSYLPLAHIFERLLINTVIACGASAGFFRGDVSLLVEDIGVLRPTIFASVPRLLNRIHDKIIQGANSGSALKAALFNRALDAKLHYLKQDGTLTHSVWDPLVFNKVKTLLGGRVRAIVSGSAPISPNVLNFLRIAVGCHCVEGYGQTESTANTTLMHPFDLKPGHVGSPSPSCEIKLVSVPEMNYHAKDLKGEVWIRGPTVFKGYLKDKEKTADTITPDGWLKTGDICTLDKDGRLFIVDRKKNIFKLAQGEYIAPEKLENVYQKSGFVAQIYVHGDSLQSELVGIVVPDQEYSIGYAIQNGLLPSSTVAPPPPAVGAPPHPLLVQLCQSDKFKEAILKDLTAIGKKEKLRGFEFLKAIHVDSEAFSAENGLLTPTFKLKRPEAANKYRQYIDAMYKKLDEVRPPAKL</sequence>
<comment type="function">
    <text evidence="7">Catalyzes the conversion of long-chain fatty acids to their active form acyl-CoAs for both synthesis of cellular lipids, and degradation via beta-oxidation.</text>
</comment>
<accession>A0AAD5UEE2</accession>
<gene>
    <name evidence="9" type="primary">LACS7_2</name>
    <name evidence="9" type="ORF">HK103_005822</name>
</gene>
<evidence type="ECO:0000256" key="6">
    <source>
        <dbReference type="ARBA" id="ARBA00026121"/>
    </source>
</evidence>
<dbReference type="Proteomes" id="UP001210925">
    <property type="component" value="Unassembled WGS sequence"/>
</dbReference>
<keyword evidence="2 7" id="KW-0436">Ligase</keyword>
<dbReference type="AlphaFoldDB" id="A0AAD5UEE2"/>
<dbReference type="InterPro" id="IPR020845">
    <property type="entry name" value="AMP-binding_CS"/>
</dbReference>
<dbReference type="SUPFAM" id="SSF56801">
    <property type="entry name" value="Acetyl-CoA synthetase-like"/>
    <property type="match status" value="1"/>
</dbReference>
<evidence type="ECO:0000313" key="9">
    <source>
        <dbReference type="EMBL" id="KAJ3255906.1"/>
    </source>
</evidence>
<dbReference type="PANTHER" id="PTHR43272">
    <property type="entry name" value="LONG-CHAIN-FATTY-ACID--COA LIGASE"/>
    <property type="match status" value="1"/>
</dbReference>
<evidence type="ECO:0000259" key="8">
    <source>
        <dbReference type="Pfam" id="PF00501"/>
    </source>
</evidence>
<keyword evidence="3 7" id="KW-0547">Nucleotide-binding</keyword>
<comment type="caution">
    <text evidence="9">The sequence shown here is derived from an EMBL/GenBank/DDBJ whole genome shotgun (WGS) entry which is preliminary data.</text>
</comment>
<evidence type="ECO:0000256" key="2">
    <source>
        <dbReference type="ARBA" id="ARBA00022598"/>
    </source>
</evidence>
<dbReference type="InterPro" id="IPR042099">
    <property type="entry name" value="ANL_N_sf"/>
</dbReference>
<organism evidence="9 10">
    <name type="scientific">Boothiomyces macroporosus</name>
    <dbReference type="NCBI Taxonomy" id="261099"/>
    <lineage>
        <taxon>Eukaryota</taxon>
        <taxon>Fungi</taxon>
        <taxon>Fungi incertae sedis</taxon>
        <taxon>Chytridiomycota</taxon>
        <taxon>Chytridiomycota incertae sedis</taxon>
        <taxon>Chytridiomycetes</taxon>
        <taxon>Rhizophydiales</taxon>
        <taxon>Terramycetaceae</taxon>
        <taxon>Boothiomyces</taxon>
    </lineage>
</organism>
<evidence type="ECO:0000256" key="1">
    <source>
        <dbReference type="ARBA" id="ARBA00006432"/>
    </source>
</evidence>
<reference evidence="9" key="1">
    <citation type="submission" date="2020-05" db="EMBL/GenBank/DDBJ databases">
        <title>Phylogenomic resolution of chytrid fungi.</title>
        <authorList>
            <person name="Stajich J.E."/>
            <person name="Amses K."/>
            <person name="Simmons R."/>
            <person name="Seto K."/>
            <person name="Myers J."/>
            <person name="Bonds A."/>
            <person name="Quandt C.A."/>
            <person name="Barry K."/>
            <person name="Liu P."/>
            <person name="Grigoriev I."/>
            <person name="Longcore J.E."/>
            <person name="James T.Y."/>
        </authorList>
    </citation>
    <scope>NUCLEOTIDE SEQUENCE</scope>
    <source>
        <strain evidence="9">PLAUS21</strain>
    </source>
</reference>
<proteinExistence type="inferred from homology"/>
<name>A0AAD5UEE2_9FUNG</name>
<keyword evidence="7" id="KW-0443">Lipid metabolism</keyword>
<evidence type="ECO:0000256" key="5">
    <source>
        <dbReference type="ARBA" id="ARBA00022840"/>
    </source>
</evidence>
<dbReference type="EMBL" id="JADGKB010000058">
    <property type="protein sequence ID" value="KAJ3255906.1"/>
    <property type="molecule type" value="Genomic_DNA"/>
</dbReference>
<evidence type="ECO:0000256" key="3">
    <source>
        <dbReference type="ARBA" id="ARBA00022741"/>
    </source>
</evidence>
<keyword evidence="10" id="KW-1185">Reference proteome</keyword>
<dbReference type="InterPro" id="IPR000873">
    <property type="entry name" value="AMP-dep_synth/lig_dom"/>
</dbReference>
<evidence type="ECO:0000313" key="10">
    <source>
        <dbReference type="Proteomes" id="UP001210925"/>
    </source>
</evidence>
<dbReference type="Pfam" id="PF00501">
    <property type="entry name" value="AMP-binding"/>
    <property type="match status" value="1"/>
</dbReference>
<comment type="catalytic activity">
    <reaction evidence="7">
        <text>a long-chain fatty acid + ATP + CoA = a long-chain fatty acyl-CoA + AMP + diphosphate</text>
        <dbReference type="Rhea" id="RHEA:15421"/>
        <dbReference type="ChEBI" id="CHEBI:30616"/>
        <dbReference type="ChEBI" id="CHEBI:33019"/>
        <dbReference type="ChEBI" id="CHEBI:57287"/>
        <dbReference type="ChEBI" id="CHEBI:57560"/>
        <dbReference type="ChEBI" id="CHEBI:83139"/>
        <dbReference type="ChEBI" id="CHEBI:456215"/>
        <dbReference type="EC" id="6.2.1.3"/>
    </reaction>
</comment>
<keyword evidence="5 7" id="KW-0067">ATP-binding</keyword>
<dbReference type="GO" id="GO:0016020">
    <property type="term" value="C:membrane"/>
    <property type="evidence" value="ECO:0007669"/>
    <property type="project" value="TreeGrafter"/>
</dbReference>
<dbReference type="PROSITE" id="PS00455">
    <property type="entry name" value="AMP_BINDING"/>
    <property type="match status" value="1"/>
</dbReference>